<gene>
    <name evidence="3" type="ORF">EGYM00392_LOCUS43707</name>
</gene>
<protein>
    <recommendedName>
        <fullName evidence="2">Rhodanese domain-containing protein</fullName>
    </recommendedName>
</protein>
<feature type="coiled-coil region" evidence="1">
    <location>
        <begin position="336"/>
        <end position="363"/>
    </location>
</feature>
<dbReference type="AlphaFoldDB" id="A0A7S1J4S7"/>
<dbReference type="Gene3D" id="3.40.250.10">
    <property type="entry name" value="Rhodanese-like domain"/>
    <property type="match status" value="1"/>
</dbReference>
<feature type="domain" description="Rhodanese" evidence="2">
    <location>
        <begin position="39"/>
        <end position="141"/>
    </location>
</feature>
<keyword evidence="1" id="KW-0175">Coiled coil</keyword>
<dbReference type="PROSITE" id="PS50206">
    <property type="entry name" value="RHODANESE_3"/>
    <property type="match status" value="1"/>
</dbReference>
<name>A0A7S1J4S7_9EUGL</name>
<evidence type="ECO:0000313" key="3">
    <source>
        <dbReference type="EMBL" id="CAD9032563.1"/>
    </source>
</evidence>
<organism evidence="3">
    <name type="scientific">Eutreptiella gymnastica</name>
    <dbReference type="NCBI Taxonomy" id="73025"/>
    <lineage>
        <taxon>Eukaryota</taxon>
        <taxon>Discoba</taxon>
        <taxon>Euglenozoa</taxon>
        <taxon>Euglenida</taxon>
        <taxon>Spirocuta</taxon>
        <taxon>Euglenophyceae</taxon>
        <taxon>Eutreptiales</taxon>
        <taxon>Eutreptiaceae</taxon>
        <taxon>Eutreptiella</taxon>
    </lineage>
</organism>
<reference evidence="3" key="1">
    <citation type="submission" date="2021-01" db="EMBL/GenBank/DDBJ databases">
        <authorList>
            <person name="Corre E."/>
            <person name="Pelletier E."/>
            <person name="Niang G."/>
            <person name="Scheremetjew M."/>
            <person name="Finn R."/>
            <person name="Kale V."/>
            <person name="Holt S."/>
            <person name="Cochrane G."/>
            <person name="Meng A."/>
            <person name="Brown T."/>
            <person name="Cohen L."/>
        </authorList>
    </citation>
    <scope>NUCLEOTIDE SEQUENCE</scope>
    <source>
        <strain evidence="3">NIES-381</strain>
    </source>
</reference>
<evidence type="ECO:0000256" key="1">
    <source>
        <dbReference type="SAM" id="Coils"/>
    </source>
</evidence>
<accession>A0A7S1J4S7</accession>
<dbReference type="SUPFAM" id="SSF52821">
    <property type="entry name" value="Rhodanese/Cell cycle control phosphatase"/>
    <property type="match status" value="1"/>
</dbReference>
<proteinExistence type="predicted"/>
<sequence>MAMETCKPQSKCVTKLDVFEAPYSNMMSTRHFVTLLPAAPAQCDVIDVRDNEQIVGGHFKGSQHSPLADLHHLLNIPSFVSCFCMKPHLVFVDIDGHGPSVAAATAFEAARRTHMPESKTEISILEGGFSGFVREFVDLDLGGVVEGFDPDLWDNVSIGYSQSPGTTREALSPATTCLGTPHVAREASSRGTNCLGTPHLPNAETDVYAPIDMWVPTYPREVVQSPSSATQSPHKMLHASIFQLPRAEIEAEQHAARIRVAMAQETERTLIRELELFMKPKVRARMRERECFEAKAIEAELQRKDCRISCTFERRCAETPGTMRLFGDDGAEEWHIRLRREEVEQQEAELAALEDRVAKLETGHSRP</sequence>
<dbReference type="EMBL" id="HBGA01117431">
    <property type="protein sequence ID" value="CAD9032563.1"/>
    <property type="molecule type" value="Transcribed_RNA"/>
</dbReference>
<dbReference type="InterPro" id="IPR001763">
    <property type="entry name" value="Rhodanese-like_dom"/>
</dbReference>
<evidence type="ECO:0000259" key="2">
    <source>
        <dbReference type="PROSITE" id="PS50206"/>
    </source>
</evidence>
<dbReference type="InterPro" id="IPR036873">
    <property type="entry name" value="Rhodanese-like_dom_sf"/>
</dbReference>